<evidence type="ECO:0000313" key="2">
    <source>
        <dbReference type="EMBL" id="RHX87267.1"/>
    </source>
</evidence>
<feature type="transmembrane region" description="Helical" evidence="1">
    <location>
        <begin position="138"/>
        <end position="157"/>
    </location>
</feature>
<feature type="transmembrane region" description="Helical" evidence="1">
    <location>
        <begin position="58"/>
        <end position="80"/>
    </location>
</feature>
<keyword evidence="1" id="KW-1133">Transmembrane helix</keyword>
<proteinExistence type="predicted"/>
<name>A0A396Z172_9LEPT</name>
<sequence>MNHETNEEENGLQKNADKIIALDLVFAFLTYLIGLSMNRLLGIIGASGNTEGPWNLNLALILSTSIFFYFVLIDGLLILNKNLDRRILFFSGILIFLLLAMELVSISSWFLFFYKNSLKTAADLEADRIYGLERMGSGMYGIFPGVLFAFQIGKIIVRVIWNSFWVRAILAKQKVSDSSLN</sequence>
<accession>A0A396Z172</accession>
<comment type="caution">
    <text evidence="2">The sequence shown here is derived from an EMBL/GenBank/DDBJ whole genome shotgun (WGS) entry which is preliminary data.</text>
</comment>
<keyword evidence="1" id="KW-0812">Transmembrane</keyword>
<gene>
    <name evidence="2" type="ORF">DLM75_17330</name>
</gene>
<keyword evidence="1" id="KW-0472">Membrane</keyword>
<dbReference type="AlphaFoldDB" id="A0A396Z172"/>
<dbReference type="RefSeq" id="WP_118969767.1">
    <property type="nucleotide sequence ID" value="NZ_QHCT01000005.1"/>
</dbReference>
<evidence type="ECO:0000313" key="3">
    <source>
        <dbReference type="Proteomes" id="UP000265798"/>
    </source>
</evidence>
<reference evidence="3" key="1">
    <citation type="submission" date="2018-05" db="EMBL/GenBank/DDBJ databases">
        <title>Leptospira yasudae sp. nov. and Leptospira stimsonii sp. nov., two pathogenic species of the genus Leptospira isolated from environmental sources.</title>
        <authorList>
            <person name="Casanovas-Massana A."/>
            <person name="Hamond C."/>
            <person name="Santos L.A."/>
            <person name="Hacker K.P."/>
            <person name="Balassiano I."/>
            <person name="Medeiros M.A."/>
            <person name="Reis M.G."/>
            <person name="Ko A.I."/>
            <person name="Wunder E.A."/>
        </authorList>
    </citation>
    <scope>NUCLEOTIDE SEQUENCE [LARGE SCALE GENOMIC DNA]</scope>
    <source>
        <strain evidence="3">Yale</strain>
    </source>
</reference>
<protein>
    <submittedName>
        <fullName evidence="2">Uncharacterized protein</fullName>
    </submittedName>
</protein>
<dbReference type="EMBL" id="QHCT01000005">
    <property type="protein sequence ID" value="RHX87267.1"/>
    <property type="molecule type" value="Genomic_DNA"/>
</dbReference>
<evidence type="ECO:0000256" key="1">
    <source>
        <dbReference type="SAM" id="Phobius"/>
    </source>
</evidence>
<dbReference type="Proteomes" id="UP000265798">
    <property type="component" value="Unassembled WGS sequence"/>
</dbReference>
<dbReference type="OrthoDB" id="342710at2"/>
<feature type="transmembrane region" description="Helical" evidence="1">
    <location>
        <begin position="20"/>
        <end position="38"/>
    </location>
</feature>
<feature type="transmembrane region" description="Helical" evidence="1">
    <location>
        <begin position="87"/>
        <end position="114"/>
    </location>
</feature>
<organism evidence="2 3">
    <name type="scientific">Leptospira stimsonii</name>
    <dbReference type="NCBI Taxonomy" id="2202203"/>
    <lineage>
        <taxon>Bacteria</taxon>
        <taxon>Pseudomonadati</taxon>
        <taxon>Spirochaetota</taxon>
        <taxon>Spirochaetia</taxon>
        <taxon>Leptospirales</taxon>
        <taxon>Leptospiraceae</taxon>
        <taxon>Leptospira</taxon>
    </lineage>
</organism>